<evidence type="ECO:0000313" key="1">
    <source>
        <dbReference type="EMBL" id="OXA46138.1"/>
    </source>
</evidence>
<dbReference type="AlphaFoldDB" id="A0A226DMA8"/>
<dbReference type="Proteomes" id="UP000198287">
    <property type="component" value="Unassembled WGS sequence"/>
</dbReference>
<gene>
    <name evidence="1" type="ORF">Fcan01_19189</name>
</gene>
<accession>A0A226DMA8</accession>
<proteinExistence type="predicted"/>
<comment type="caution">
    <text evidence="1">The sequence shown here is derived from an EMBL/GenBank/DDBJ whole genome shotgun (WGS) entry which is preliminary data.</text>
</comment>
<keyword evidence="2" id="KW-1185">Reference proteome</keyword>
<dbReference type="EMBL" id="LNIX01000016">
    <property type="protein sequence ID" value="OXA46138.1"/>
    <property type="molecule type" value="Genomic_DNA"/>
</dbReference>
<reference evidence="1 2" key="1">
    <citation type="submission" date="2015-12" db="EMBL/GenBank/DDBJ databases">
        <title>The genome of Folsomia candida.</title>
        <authorList>
            <person name="Faddeeva A."/>
            <person name="Derks M.F."/>
            <person name="Anvar Y."/>
            <person name="Smit S."/>
            <person name="Van Straalen N."/>
            <person name="Roelofs D."/>
        </authorList>
    </citation>
    <scope>NUCLEOTIDE SEQUENCE [LARGE SCALE GENOMIC DNA]</scope>
    <source>
        <strain evidence="1 2">VU population</strain>
        <tissue evidence="1">Whole body</tissue>
    </source>
</reference>
<name>A0A226DMA8_FOLCA</name>
<organism evidence="1 2">
    <name type="scientific">Folsomia candida</name>
    <name type="common">Springtail</name>
    <dbReference type="NCBI Taxonomy" id="158441"/>
    <lineage>
        <taxon>Eukaryota</taxon>
        <taxon>Metazoa</taxon>
        <taxon>Ecdysozoa</taxon>
        <taxon>Arthropoda</taxon>
        <taxon>Hexapoda</taxon>
        <taxon>Collembola</taxon>
        <taxon>Entomobryomorpha</taxon>
        <taxon>Isotomoidea</taxon>
        <taxon>Isotomidae</taxon>
        <taxon>Proisotominae</taxon>
        <taxon>Folsomia</taxon>
    </lineage>
</organism>
<evidence type="ECO:0000313" key="2">
    <source>
        <dbReference type="Proteomes" id="UP000198287"/>
    </source>
</evidence>
<sequence length="252" mass="28458">MEKVIDESLTLALSSSSFLQDRIQGTISDFITQLYKTLIFPKASYEVGLSQIIFKLNPAVFSSHSSKYLIHVEYKGNGTEKLKSTFSLASDISEPFIPSFVSESNELIEENKVPVLFTAKSNQITIKLTKEETTISFSPRLKELLGISSDKIEETETILTNVDFQRKSNLILIGCDVMKPQIFGERFLKILKTLPNTFIPSTIVNLEFNPIQYFGLETEIDAIRVKVMDENFELLELDPNYGVTCVLHVKAI</sequence>
<protein>
    <submittedName>
        <fullName evidence="1">Uncharacterized protein</fullName>
    </submittedName>
</protein>